<organism evidence="10 11">
    <name type="scientific">Candidatus Schekmanbacteria bacterium RIFCSPLOWO2_12_FULL_38_15</name>
    <dbReference type="NCBI Taxonomy" id="1817883"/>
    <lineage>
        <taxon>Bacteria</taxon>
        <taxon>Candidatus Schekmaniibacteriota</taxon>
    </lineage>
</organism>
<keyword evidence="4 7" id="KW-0689">Ribosomal protein</keyword>
<dbReference type="GO" id="GO:0003735">
    <property type="term" value="F:structural constituent of ribosome"/>
    <property type="evidence" value="ECO:0007669"/>
    <property type="project" value="UniProtKB-UniRule"/>
</dbReference>
<dbReference type="GO" id="GO:0019843">
    <property type="term" value="F:rRNA binding"/>
    <property type="evidence" value="ECO:0007669"/>
    <property type="project" value="UniProtKB-UniRule"/>
</dbReference>
<reference evidence="10 11" key="1">
    <citation type="journal article" date="2016" name="Nat. Commun.">
        <title>Thousands of microbial genomes shed light on interconnected biogeochemical processes in an aquifer system.</title>
        <authorList>
            <person name="Anantharaman K."/>
            <person name="Brown C.T."/>
            <person name="Hug L.A."/>
            <person name="Sharon I."/>
            <person name="Castelle C.J."/>
            <person name="Probst A.J."/>
            <person name="Thomas B.C."/>
            <person name="Singh A."/>
            <person name="Wilkins M.J."/>
            <person name="Karaoz U."/>
            <person name="Brodie E.L."/>
            <person name="Williams K.H."/>
            <person name="Hubbard S.S."/>
            <person name="Banfield J.F."/>
        </authorList>
    </citation>
    <scope>NUCLEOTIDE SEQUENCE [LARGE SCALE GENOMIC DNA]</scope>
</reference>
<evidence type="ECO:0000256" key="6">
    <source>
        <dbReference type="ARBA" id="ARBA00035243"/>
    </source>
</evidence>
<evidence type="ECO:0000256" key="4">
    <source>
        <dbReference type="ARBA" id="ARBA00022980"/>
    </source>
</evidence>
<evidence type="ECO:0000256" key="8">
    <source>
        <dbReference type="RuleBase" id="RU003905"/>
    </source>
</evidence>
<protein>
    <recommendedName>
        <fullName evidence="6 7">Large ribosomal subunit protein uL3</fullName>
    </recommendedName>
</protein>
<dbReference type="Gene3D" id="3.30.160.810">
    <property type="match status" value="1"/>
</dbReference>
<sequence length="196" mass="21123">MSQVFTKDGEAVPITAIELCPCRITQIKNAKTDGYNAIQIALGVVKKKPSNPIKGHFKKSGAVPARYLKEIRVADLTDAKLGDELKIDIFKEGEKVDVTGVSKGKGFAGVIKRYSFSGGPATHGSRFHRTLGSIGSRKPKRVFKGKKMPGRMGGENVTVQNLEVERIIPDKNLILIKGAVPGAKGGLIFIKKAVKV</sequence>
<evidence type="ECO:0000256" key="1">
    <source>
        <dbReference type="ARBA" id="ARBA00006540"/>
    </source>
</evidence>
<evidence type="ECO:0000256" key="2">
    <source>
        <dbReference type="ARBA" id="ARBA00022730"/>
    </source>
</evidence>
<comment type="function">
    <text evidence="7 9">One of the primary rRNA binding proteins, it binds directly near the 3'-end of the 23S rRNA, where it nucleates assembly of the 50S subunit.</text>
</comment>
<dbReference type="InterPro" id="IPR009000">
    <property type="entry name" value="Transl_B-barrel_sf"/>
</dbReference>
<dbReference type="AlphaFoldDB" id="A0A1F7SNC2"/>
<dbReference type="HAMAP" id="MF_01325_B">
    <property type="entry name" value="Ribosomal_uL3_B"/>
    <property type="match status" value="1"/>
</dbReference>
<keyword evidence="3 7" id="KW-0694">RNA-binding</keyword>
<keyword evidence="2 7" id="KW-0699">rRNA-binding</keyword>
<dbReference type="PROSITE" id="PS00474">
    <property type="entry name" value="RIBOSOMAL_L3"/>
    <property type="match status" value="1"/>
</dbReference>
<dbReference type="FunFam" id="2.40.30.10:FF:000004">
    <property type="entry name" value="50S ribosomal protein L3"/>
    <property type="match status" value="1"/>
</dbReference>
<keyword evidence="5 7" id="KW-0687">Ribonucleoprotein</keyword>
<name>A0A1F7SNC2_9BACT</name>
<dbReference type="Gene3D" id="2.40.30.10">
    <property type="entry name" value="Translation factors"/>
    <property type="match status" value="1"/>
</dbReference>
<evidence type="ECO:0000256" key="3">
    <source>
        <dbReference type="ARBA" id="ARBA00022884"/>
    </source>
</evidence>
<evidence type="ECO:0000256" key="5">
    <source>
        <dbReference type="ARBA" id="ARBA00023274"/>
    </source>
</evidence>
<comment type="caution">
    <text evidence="10">The sequence shown here is derived from an EMBL/GenBank/DDBJ whole genome shotgun (WGS) entry which is preliminary data.</text>
</comment>
<proteinExistence type="inferred from homology"/>
<evidence type="ECO:0000256" key="9">
    <source>
        <dbReference type="RuleBase" id="RU003906"/>
    </source>
</evidence>
<dbReference type="STRING" id="1817883.A3G31_03770"/>
<accession>A0A1F7SNC2</accession>
<comment type="subunit">
    <text evidence="7 9">Part of the 50S ribosomal subunit. Forms a cluster with proteins L14 and L19.</text>
</comment>
<dbReference type="PANTHER" id="PTHR11229:SF16">
    <property type="entry name" value="LARGE RIBOSOMAL SUBUNIT PROTEIN UL3C"/>
    <property type="match status" value="1"/>
</dbReference>
<dbReference type="GO" id="GO:0006412">
    <property type="term" value="P:translation"/>
    <property type="evidence" value="ECO:0007669"/>
    <property type="project" value="UniProtKB-UniRule"/>
</dbReference>
<dbReference type="InterPro" id="IPR019927">
    <property type="entry name" value="Ribosomal_uL3_bac/org-type"/>
</dbReference>
<comment type="similarity">
    <text evidence="1 7 8">Belongs to the universal ribosomal protein uL3 family.</text>
</comment>
<evidence type="ECO:0000313" key="11">
    <source>
        <dbReference type="Proteomes" id="UP000178082"/>
    </source>
</evidence>
<gene>
    <name evidence="7" type="primary">rplC</name>
    <name evidence="10" type="ORF">A3G31_03770</name>
</gene>
<dbReference type="GO" id="GO:0022625">
    <property type="term" value="C:cytosolic large ribosomal subunit"/>
    <property type="evidence" value="ECO:0007669"/>
    <property type="project" value="TreeGrafter"/>
</dbReference>
<dbReference type="SUPFAM" id="SSF50447">
    <property type="entry name" value="Translation proteins"/>
    <property type="match status" value="1"/>
</dbReference>
<dbReference type="EMBL" id="MGDI01000009">
    <property type="protein sequence ID" value="OGL54697.1"/>
    <property type="molecule type" value="Genomic_DNA"/>
</dbReference>
<evidence type="ECO:0000256" key="7">
    <source>
        <dbReference type="HAMAP-Rule" id="MF_01325"/>
    </source>
</evidence>
<dbReference type="InterPro" id="IPR019926">
    <property type="entry name" value="Ribosomal_uL3_CS"/>
</dbReference>
<dbReference type="NCBIfam" id="TIGR03625">
    <property type="entry name" value="L3_bact"/>
    <property type="match status" value="1"/>
</dbReference>
<dbReference type="InterPro" id="IPR000597">
    <property type="entry name" value="Ribosomal_uL3"/>
</dbReference>
<dbReference type="PANTHER" id="PTHR11229">
    <property type="entry name" value="50S RIBOSOMAL PROTEIN L3"/>
    <property type="match status" value="1"/>
</dbReference>
<dbReference type="Proteomes" id="UP000178082">
    <property type="component" value="Unassembled WGS sequence"/>
</dbReference>
<evidence type="ECO:0000313" key="10">
    <source>
        <dbReference type="EMBL" id="OGL54697.1"/>
    </source>
</evidence>
<dbReference type="Pfam" id="PF00297">
    <property type="entry name" value="Ribosomal_L3"/>
    <property type="match status" value="1"/>
</dbReference>